<name>A0A543AP72_9MICC</name>
<dbReference type="Gene3D" id="3.20.20.140">
    <property type="entry name" value="Metal-dependent hydrolases"/>
    <property type="match status" value="1"/>
</dbReference>
<dbReference type="EMBL" id="VFOU01000001">
    <property type="protein sequence ID" value="TQL74383.1"/>
    <property type="molecule type" value="Genomic_DNA"/>
</dbReference>
<dbReference type="PANTHER" id="PTHR21240:SF28">
    <property type="entry name" value="ISO-OROTATE DECARBOXYLASE (EUROFUNG)"/>
    <property type="match status" value="1"/>
</dbReference>
<protein>
    <recommendedName>
        <fullName evidence="2">Amidohydrolase-related domain-containing protein</fullName>
    </recommendedName>
</protein>
<evidence type="ECO:0000259" key="2">
    <source>
        <dbReference type="Pfam" id="PF04909"/>
    </source>
</evidence>
<proteinExistence type="predicted"/>
<gene>
    <name evidence="3" type="ORF">FB556_0847</name>
</gene>
<keyword evidence="4" id="KW-1185">Reference proteome</keyword>
<dbReference type="InterPro" id="IPR032465">
    <property type="entry name" value="ACMSD"/>
</dbReference>
<dbReference type="GO" id="GO:0005737">
    <property type="term" value="C:cytoplasm"/>
    <property type="evidence" value="ECO:0007669"/>
    <property type="project" value="TreeGrafter"/>
</dbReference>
<dbReference type="AlphaFoldDB" id="A0A543AP72"/>
<dbReference type="RefSeq" id="WP_246057188.1">
    <property type="nucleotide sequence ID" value="NZ_BAABAN010000001.1"/>
</dbReference>
<dbReference type="GO" id="GO:0016787">
    <property type="term" value="F:hydrolase activity"/>
    <property type="evidence" value="ECO:0007669"/>
    <property type="project" value="InterPro"/>
</dbReference>
<dbReference type="SUPFAM" id="SSF51556">
    <property type="entry name" value="Metallo-dependent hydrolases"/>
    <property type="match status" value="1"/>
</dbReference>
<dbReference type="InterPro" id="IPR006680">
    <property type="entry name" value="Amidohydro-rel"/>
</dbReference>
<sequence length="299" mass="33621">MVQLDDGHLPQYLDALGLEGVIDLHVHFMPDRVQQKVWGFFDRLPDMGEPAWPIAYRHPEAQRVQILRDLGVKAFSTLNYAHRPGMAEFLNDYSKQFAGTYDDAIHSATFFPEPGVNEMVEQVLDDGARIFKVHVQVGAFSVLDPLLTSAWETIAKAQAPVVIHCGSGPHGGEFTGPGPIFELVDRHPELVLVIAHMGMPEYDEFATLAKQAPNVYLDTTMVGTDYAQRVFEPIPENYCETMADLADKVVLGTDFPTIPYSYSHQIEALHNWGLGDEWMRKVLWHNPAKLLRQTADLPR</sequence>
<dbReference type="CDD" id="cd01292">
    <property type="entry name" value="metallo-dependent_hydrolases"/>
    <property type="match status" value="1"/>
</dbReference>
<reference evidence="3 4" key="1">
    <citation type="submission" date="2019-06" db="EMBL/GenBank/DDBJ databases">
        <title>Sequencing the genomes of 1000 actinobacteria strains.</title>
        <authorList>
            <person name="Klenk H.-P."/>
        </authorList>
    </citation>
    <scope>NUCLEOTIDE SEQUENCE [LARGE SCALE GENOMIC DNA]</scope>
    <source>
        <strain evidence="3 4">DSM 24083</strain>
    </source>
</reference>
<organism evidence="3 4">
    <name type="scientific">Enteractinococcus coprophilus</name>
    <dbReference type="NCBI Taxonomy" id="1027633"/>
    <lineage>
        <taxon>Bacteria</taxon>
        <taxon>Bacillati</taxon>
        <taxon>Actinomycetota</taxon>
        <taxon>Actinomycetes</taxon>
        <taxon>Micrococcales</taxon>
        <taxon>Micrococcaceae</taxon>
    </lineage>
</organism>
<dbReference type="GO" id="GO:0019748">
    <property type="term" value="P:secondary metabolic process"/>
    <property type="evidence" value="ECO:0007669"/>
    <property type="project" value="TreeGrafter"/>
</dbReference>
<dbReference type="GO" id="GO:0016831">
    <property type="term" value="F:carboxy-lyase activity"/>
    <property type="evidence" value="ECO:0007669"/>
    <property type="project" value="InterPro"/>
</dbReference>
<dbReference type="Pfam" id="PF04909">
    <property type="entry name" value="Amidohydro_2"/>
    <property type="match status" value="1"/>
</dbReference>
<dbReference type="InterPro" id="IPR032466">
    <property type="entry name" value="Metal_Hydrolase"/>
</dbReference>
<evidence type="ECO:0000256" key="1">
    <source>
        <dbReference type="ARBA" id="ARBA00023239"/>
    </source>
</evidence>
<evidence type="ECO:0000313" key="3">
    <source>
        <dbReference type="EMBL" id="TQL74383.1"/>
    </source>
</evidence>
<feature type="domain" description="Amidohydrolase-related" evidence="2">
    <location>
        <begin position="22"/>
        <end position="292"/>
    </location>
</feature>
<dbReference type="Proteomes" id="UP000319746">
    <property type="component" value="Unassembled WGS sequence"/>
</dbReference>
<comment type="caution">
    <text evidence="3">The sequence shown here is derived from an EMBL/GenBank/DDBJ whole genome shotgun (WGS) entry which is preliminary data.</text>
</comment>
<dbReference type="PANTHER" id="PTHR21240">
    <property type="entry name" value="2-AMINO-3-CARBOXYLMUCONATE-6-SEMIALDEHYDE DECARBOXYLASE"/>
    <property type="match status" value="1"/>
</dbReference>
<keyword evidence="1" id="KW-0456">Lyase</keyword>
<evidence type="ECO:0000313" key="4">
    <source>
        <dbReference type="Proteomes" id="UP000319746"/>
    </source>
</evidence>
<accession>A0A543AP72</accession>